<dbReference type="SMART" id="SM00239">
    <property type="entry name" value="C2"/>
    <property type="match status" value="1"/>
</dbReference>
<dbReference type="InterPro" id="IPR000008">
    <property type="entry name" value="C2_dom"/>
</dbReference>
<keyword evidence="4" id="KW-1133">Transmembrane helix</keyword>
<dbReference type="EMBL" id="OU015566">
    <property type="protein sequence ID" value="CAG5105139.1"/>
    <property type="molecule type" value="Genomic_DNA"/>
</dbReference>
<evidence type="ECO:0000256" key="4">
    <source>
        <dbReference type="SAM" id="Phobius"/>
    </source>
</evidence>
<evidence type="ECO:0000256" key="1">
    <source>
        <dbReference type="ARBA" id="ARBA00006996"/>
    </source>
</evidence>
<feature type="compositionally biased region" description="Pro residues" evidence="3">
    <location>
        <begin position="77"/>
        <end position="87"/>
    </location>
</feature>
<organism evidence="6 7">
    <name type="scientific">Oikopleura dioica</name>
    <name type="common">Tunicate</name>
    <dbReference type="NCBI Taxonomy" id="34765"/>
    <lineage>
        <taxon>Eukaryota</taxon>
        <taxon>Metazoa</taxon>
        <taxon>Chordata</taxon>
        <taxon>Tunicata</taxon>
        <taxon>Appendicularia</taxon>
        <taxon>Copelata</taxon>
        <taxon>Oikopleuridae</taxon>
        <taxon>Oikopleura</taxon>
    </lineage>
</organism>
<sequence>MDWETADTYCKGKGGRLAFFNTEFEYNQYIRLKPFRSEFIAKSNMFSRHARAVGPDPSAANTTSTTLLTSMTSTSSPPSPAEEPPPGLPHLVADVGRSIFKVGESSAKVASRIDDDLFIFASENGVSMPKWVFSGLAAVTSLVIFSFLLCICKKCCCKKEKEKEKKGLKNGKGPEKGSATLQKIQPDMNELNKLGKKEKKLGKLQYSLDYDFQNNTLSVKVLQASELPAMDLGPFRDALIPDRKKKFETKVQKKTLNPVFNETFTFTVPYAEIGGKTLVLAAYDFDRFSKHDVIGEVRVPMNSVDLGQVVEEWKELQAGGNDDNDKPGDICFSLRYVPTAGKLTIVILEAKSEGC</sequence>
<dbReference type="SUPFAM" id="SSF49562">
    <property type="entry name" value="C2 domain (Calcium/lipid-binding domain, CaLB)"/>
    <property type="match status" value="1"/>
</dbReference>
<evidence type="ECO:0000313" key="6">
    <source>
        <dbReference type="EMBL" id="CAG5105139.1"/>
    </source>
</evidence>
<keyword evidence="7" id="KW-1185">Reference proteome</keyword>
<dbReference type="Proteomes" id="UP001158576">
    <property type="component" value="Chromosome 1"/>
</dbReference>
<evidence type="ECO:0000256" key="2">
    <source>
        <dbReference type="ARBA" id="ARBA00022737"/>
    </source>
</evidence>
<accession>A0ABN7SP97</accession>
<dbReference type="InterPro" id="IPR001565">
    <property type="entry name" value="Synaptotagmin"/>
</dbReference>
<gene>
    <name evidence="6" type="ORF">OKIOD_LOCUS10634</name>
</gene>
<evidence type="ECO:0000259" key="5">
    <source>
        <dbReference type="SMART" id="SM00239"/>
    </source>
</evidence>
<feature type="region of interest" description="Disordered" evidence="3">
    <location>
        <begin position="51"/>
        <end position="87"/>
    </location>
</feature>
<feature type="transmembrane region" description="Helical" evidence="4">
    <location>
        <begin position="131"/>
        <end position="151"/>
    </location>
</feature>
<reference evidence="6 7" key="1">
    <citation type="submission" date="2021-04" db="EMBL/GenBank/DDBJ databases">
        <authorList>
            <person name="Bliznina A."/>
        </authorList>
    </citation>
    <scope>NUCLEOTIDE SEQUENCE [LARGE SCALE GENOMIC DNA]</scope>
</reference>
<dbReference type="CDD" id="cd00037">
    <property type="entry name" value="CLECT"/>
    <property type="match status" value="1"/>
</dbReference>
<keyword evidence="2" id="KW-0677">Repeat</keyword>
<protein>
    <submittedName>
        <fullName evidence="6">Oidioi.mRNA.OKI2018_I69.chr1.g1869.t1.cds</fullName>
    </submittedName>
</protein>
<dbReference type="InterPro" id="IPR035892">
    <property type="entry name" value="C2_domain_sf"/>
</dbReference>
<keyword evidence="4" id="KW-0472">Membrane</keyword>
<dbReference type="PANTHER" id="PTHR10024">
    <property type="entry name" value="SYNAPTOTAGMIN"/>
    <property type="match status" value="1"/>
</dbReference>
<feature type="domain" description="C2" evidence="5">
    <location>
        <begin position="216"/>
        <end position="313"/>
    </location>
</feature>
<dbReference type="PRINTS" id="PR00399">
    <property type="entry name" value="SYNAPTOTAGMN"/>
</dbReference>
<dbReference type="Gene3D" id="2.60.40.150">
    <property type="entry name" value="C2 domain"/>
    <property type="match status" value="1"/>
</dbReference>
<feature type="compositionally biased region" description="Low complexity" evidence="3">
    <location>
        <begin position="57"/>
        <end position="76"/>
    </location>
</feature>
<keyword evidence="4" id="KW-0812">Transmembrane</keyword>
<evidence type="ECO:0000313" key="7">
    <source>
        <dbReference type="Proteomes" id="UP001158576"/>
    </source>
</evidence>
<comment type="similarity">
    <text evidence="1">Belongs to the synaptotagmin family.</text>
</comment>
<evidence type="ECO:0000256" key="3">
    <source>
        <dbReference type="SAM" id="MobiDB-lite"/>
    </source>
</evidence>
<dbReference type="PANTHER" id="PTHR10024:SF227">
    <property type="entry name" value="SYNAPTOTAGMIN 1"/>
    <property type="match status" value="1"/>
</dbReference>
<proteinExistence type="inferred from homology"/>
<name>A0ABN7SP97_OIKDI</name>
<dbReference type="Pfam" id="PF00168">
    <property type="entry name" value="C2"/>
    <property type="match status" value="1"/>
</dbReference>